<accession>A0A2P4YVC8</accession>
<keyword evidence="2" id="KW-1185">Reference proteome</keyword>
<evidence type="ECO:0008006" key="3">
    <source>
        <dbReference type="Google" id="ProtNLM"/>
    </source>
</evidence>
<evidence type="ECO:0000313" key="2">
    <source>
        <dbReference type="Proteomes" id="UP000237271"/>
    </source>
</evidence>
<protein>
    <recommendedName>
        <fullName evidence="3">Crinkler (CRN) family protein</fullName>
    </recommendedName>
</protein>
<dbReference type="EMBL" id="NCKW01000023">
    <property type="protein sequence ID" value="POM81749.1"/>
    <property type="molecule type" value="Genomic_DNA"/>
</dbReference>
<dbReference type="Proteomes" id="UP000237271">
    <property type="component" value="Unassembled WGS sequence"/>
</dbReference>
<comment type="caution">
    <text evidence="1">The sequence shown here is derived from an EMBL/GenBank/DDBJ whole genome shotgun (WGS) entry which is preliminary data.</text>
</comment>
<reference evidence="1 2" key="1">
    <citation type="journal article" date="2017" name="Genome Biol. Evol.">
        <title>Phytophthora megakarya and P. palmivora, closely related causal agents of cacao black pod rot, underwent increases in genome sizes and gene numbers by different mechanisms.</title>
        <authorList>
            <person name="Ali S.S."/>
            <person name="Shao J."/>
            <person name="Lary D.J."/>
            <person name="Kronmiller B."/>
            <person name="Shen D."/>
            <person name="Strem M.D."/>
            <person name="Amoako-Attah I."/>
            <person name="Akrofi A.Y."/>
            <person name="Begoude B.A."/>
            <person name="Ten Hoopen G.M."/>
            <person name="Coulibaly K."/>
            <person name="Kebe B.I."/>
            <person name="Melnick R.L."/>
            <person name="Guiltinan M.J."/>
            <person name="Tyler B.M."/>
            <person name="Meinhardt L.W."/>
            <person name="Bailey B.A."/>
        </authorList>
    </citation>
    <scope>NUCLEOTIDE SEQUENCE [LARGE SCALE GENOMIC DNA]</scope>
    <source>
        <strain evidence="2">sbr112.9</strain>
    </source>
</reference>
<name>A0A2P4YVC8_9STRA</name>
<dbReference type="AlphaFoldDB" id="A0A2P4YVC8"/>
<evidence type="ECO:0000313" key="1">
    <source>
        <dbReference type="EMBL" id="POM81749.1"/>
    </source>
</evidence>
<sequence>MIKRKWFDLVDENSKALTSVDCVTLPNDAMSVDFRDDLKEKFKDSYLAGITASELTVFGNRTTYYAKQKLSRSSSSVIEFGSDEDNSLVVQTPQRIDSQLHYFIVPEVCEHVKTSVFQLPKQTQISEWVAFSKTLAVASDNILTDEYTLESLIPIRMTEGLGTFKLFPSRLFVHEQKAR</sequence>
<dbReference type="OrthoDB" id="168319at2759"/>
<organism evidence="1 2">
    <name type="scientific">Phytophthora palmivora</name>
    <dbReference type="NCBI Taxonomy" id="4796"/>
    <lineage>
        <taxon>Eukaryota</taxon>
        <taxon>Sar</taxon>
        <taxon>Stramenopiles</taxon>
        <taxon>Oomycota</taxon>
        <taxon>Peronosporomycetes</taxon>
        <taxon>Peronosporales</taxon>
        <taxon>Peronosporaceae</taxon>
        <taxon>Phytophthora</taxon>
    </lineage>
</organism>
<proteinExistence type="predicted"/>
<gene>
    <name evidence="1" type="ORF">PHPALM_236</name>
</gene>